<dbReference type="InterPro" id="IPR029058">
    <property type="entry name" value="AB_hydrolase_fold"/>
</dbReference>
<organism evidence="2">
    <name type="scientific">viral metagenome</name>
    <dbReference type="NCBI Taxonomy" id="1070528"/>
    <lineage>
        <taxon>unclassified sequences</taxon>
        <taxon>metagenomes</taxon>
        <taxon>organismal metagenomes</taxon>
    </lineage>
</organism>
<name>A0A6C0CI63_9ZZZZ</name>
<dbReference type="EMBL" id="MN739424">
    <property type="protein sequence ID" value="QHT04171.1"/>
    <property type="molecule type" value="Genomic_DNA"/>
</dbReference>
<dbReference type="PANTHER" id="PTHR45856:SF24">
    <property type="entry name" value="FUNGAL LIPASE-LIKE DOMAIN-CONTAINING PROTEIN"/>
    <property type="match status" value="1"/>
</dbReference>
<dbReference type="InterPro" id="IPR002921">
    <property type="entry name" value="Fungal_lipase-type"/>
</dbReference>
<evidence type="ECO:0000259" key="1">
    <source>
        <dbReference type="Pfam" id="PF01764"/>
    </source>
</evidence>
<dbReference type="SUPFAM" id="SSF53474">
    <property type="entry name" value="alpha/beta-Hydrolases"/>
    <property type="match status" value="1"/>
</dbReference>
<proteinExistence type="predicted"/>
<dbReference type="AlphaFoldDB" id="A0A6C0CI63"/>
<accession>A0A6C0CI63</accession>
<dbReference type="Gene3D" id="3.40.50.1820">
    <property type="entry name" value="alpha/beta hydrolase"/>
    <property type="match status" value="1"/>
</dbReference>
<dbReference type="GO" id="GO:0006629">
    <property type="term" value="P:lipid metabolic process"/>
    <property type="evidence" value="ECO:0007669"/>
    <property type="project" value="InterPro"/>
</dbReference>
<reference evidence="2" key="1">
    <citation type="journal article" date="2020" name="Nature">
        <title>Giant virus diversity and host interactions through global metagenomics.</title>
        <authorList>
            <person name="Schulz F."/>
            <person name="Roux S."/>
            <person name="Paez-Espino D."/>
            <person name="Jungbluth S."/>
            <person name="Walsh D.A."/>
            <person name="Denef V.J."/>
            <person name="McMahon K.D."/>
            <person name="Konstantinidis K.T."/>
            <person name="Eloe-Fadrosh E.A."/>
            <person name="Kyrpides N.C."/>
            <person name="Woyke T."/>
        </authorList>
    </citation>
    <scope>NUCLEOTIDE SEQUENCE</scope>
    <source>
        <strain evidence="2">GVMAG-M-3300021185-45</strain>
    </source>
</reference>
<sequence length="574" mass="64153">MSTKQEENKFGDIPFFVFYSTVLSRLAYFTSEDFLPAYLDTFGPIIKTALMKDINSVPISKIFDPSIYKKTISSEKIPVFNFEGQDHIDFKVMAEKINDVNIKFVERRTIRNEPKSDKKLEVTEMKGGAGDYTVAYTSISTSNYAGYYILVDTRMPNSIFVIFRGTYSAKSAGSYSKPSSIVPFNVAKQYTKAELENLLKENQAQMFGVLTGINKILEDVYHSIIESMVYLSTTYLKASKPDSVKVFTTGHSLGGALTTLFAADWMEFTQLPQYQKAPYNIFSKKICCVSLAAPRVLSSGYSNYFCKQTVEGNILFRRVTNRGDPVPALPNKSWTGIMSEGYQHPCSAKKYAKTQREVISLDCGSAQSGKNPDYLKPLYCRKTKTGALSGNISGNMLAHTAYLYINFFNAVDLKEMGMSNLPSSVKSAMKVKTSELVRTDQGATNTRIILGTGQVIGDSTKLQFKSIFFTLNDLRPKPVSSIDPNAKPIISSDLLMNQTVFNELVENMKPMDVVNLNPLSSDVMFKPTVSSDKLMPMVTGIYLPPTAQSAGKIKHKYTRKYARSIKTNTRKQRK</sequence>
<dbReference type="Pfam" id="PF01764">
    <property type="entry name" value="Lipase_3"/>
    <property type="match status" value="1"/>
</dbReference>
<dbReference type="InterPro" id="IPR051218">
    <property type="entry name" value="Sec_MonoDiacylglyc_Lipase"/>
</dbReference>
<dbReference type="PANTHER" id="PTHR45856">
    <property type="entry name" value="ALPHA/BETA-HYDROLASES SUPERFAMILY PROTEIN"/>
    <property type="match status" value="1"/>
</dbReference>
<protein>
    <recommendedName>
        <fullName evidence="1">Fungal lipase-type domain-containing protein</fullName>
    </recommendedName>
</protein>
<evidence type="ECO:0000313" key="2">
    <source>
        <dbReference type="EMBL" id="QHT04171.1"/>
    </source>
</evidence>
<feature type="domain" description="Fungal lipase-type" evidence="1">
    <location>
        <begin position="197"/>
        <end position="332"/>
    </location>
</feature>
<dbReference type="CDD" id="cd00519">
    <property type="entry name" value="Lipase_3"/>
    <property type="match status" value="1"/>
</dbReference>